<feature type="region of interest" description="Disordered" evidence="1">
    <location>
        <begin position="1042"/>
        <end position="1064"/>
    </location>
</feature>
<feature type="compositionally biased region" description="Basic and acidic residues" evidence="1">
    <location>
        <begin position="908"/>
        <end position="924"/>
    </location>
</feature>
<proteinExistence type="predicted"/>
<feature type="region of interest" description="Disordered" evidence="1">
    <location>
        <begin position="40"/>
        <end position="89"/>
    </location>
</feature>
<feature type="region of interest" description="Disordered" evidence="1">
    <location>
        <begin position="859"/>
        <end position="958"/>
    </location>
</feature>
<feature type="compositionally biased region" description="Polar residues" evidence="1">
    <location>
        <begin position="444"/>
        <end position="468"/>
    </location>
</feature>
<sequence length="1162" mass="124555">MCHYRYTYYAACGHAELYRHSYCNTTLRLQQSDPLYGNRSGTYHNSYAGEQSLIPSSGSSSHPHHHPPSAASLRKPPPGPFHSQNHYTMSTIAPSGAGNRFSWADVAASEPDTDALSHVDFIPRSVQPEAGAAGPYPQPFGREGSRHGASKSSSALDTAGYSNLNMNIPLGPYSSLSMQLTHPDGKVQEIIARFETCAHGVGSLESHSNKLRADAGNPHTRASSSSTIRQTTDASTDTDTVRALPINGSRDNSFTRDPVATDTQSDRVVQFLPGLVSTPRTIRGGNGQGADPNLNGKQTTPACYEEFEDEPQSARKSIPPQWMAKIHAPTLKTAQRAKDRQTRKKTLHGESPIESGARTLRGARSSVDLGKSHCTEATTFLTKGTAAPVECDITSQPFIHSPKTLRHARSKSSIKSPSGSPIRDSPGRSLDVTVSNFGLDGAHHSTTAANDGGSDYQSAVSSAGNTPYASARHSPMANPSDGMSSLRFIHLRRKSEPRVKVAVTGGNANLNGPCAPKLSLRIPHPSPSSTDRKPPFTLGSASSSGSGTPASPSQSSRIPRMSSTVKTDPGTSHPVHTLRKTKSSKALVQDKENKAHDGNIKGSCPPDKVTATDNAGTDADRPQEIATSATHAATATATATAAELEQALSIANTAGTSRSVGGTVASKKLAIPGMIKPTAEARFDLEEWISGSSEISQQNARRETSGSTVKGTSSLTTFRDPAILFSSKRSGASGTAQSESPFDDSSSSFTSARIDVVSATASHYKALPIRSKDKEISKASQGSNAPSALRATAPVFEPKQQSRSVAGDQPSTSSEWSRPQGSYESQLQQLQQPNLPFDPFTLDFLYKINLYHHMYPVSNLPTNYDGRGSSKSPRKGKRKGFIPYCFTPYQKGRGRQPRVLDVNSSPTKPERSGDTGATDMRKSTDPTSVEPITQEEDISTDPKESISTPRPLPDSKAQAQTLGADGATLQGSVGPSQGNIPLALQMDGITRQGSGNDTETAVGRASRQRIDWSSIHNVPLHSQMSQMESPYKGYYPRNARSYRQHANDNPTSGQNPQPPYSSMYHPRQPYYRKHGGNGLYDNFSPAYLGRNHHAAAGVPMHATAPFPDPLPPPGHQTRVEGGTRNKYVGYGAPAKERVCGEVKIEQAQEDFFLRVCNDCDTK</sequence>
<dbReference type="OrthoDB" id="3801600at2759"/>
<dbReference type="AlphaFoldDB" id="A0A6G1K5W7"/>
<evidence type="ECO:0000313" key="3">
    <source>
        <dbReference type="Proteomes" id="UP000799428"/>
    </source>
</evidence>
<reference evidence="2" key="1">
    <citation type="journal article" date="2020" name="Stud. Mycol.">
        <title>101 Dothideomycetes genomes: a test case for predicting lifestyles and emergence of pathogens.</title>
        <authorList>
            <person name="Haridas S."/>
            <person name="Albert R."/>
            <person name="Binder M."/>
            <person name="Bloem J."/>
            <person name="Labutti K."/>
            <person name="Salamov A."/>
            <person name="Andreopoulos B."/>
            <person name="Baker S."/>
            <person name="Barry K."/>
            <person name="Bills G."/>
            <person name="Bluhm B."/>
            <person name="Cannon C."/>
            <person name="Castanera R."/>
            <person name="Culley D."/>
            <person name="Daum C."/>
            <person name="Ezra D."/>
            <person name="Gonzalez J."/>
            <person name="Henrissat B."/>
            <person name="Kuo A."/>
            <person name="Liang C."/>
            <person name="Lipzen A."/>
            <person name="Lutzoni F."/>
            <person name="Magnuson J."/>
            <person name="Mondo S."/>
            <person name="Nolan M."/>
            <person name="Ohm R."/>
            <person name="Pangilinan J."/>
            <person name="Park H.-J."/>
            <person name="Ramirez L."/>
            <person name="Alfaro M."/>
            <person name="Sun H."/>
            <person name="Tritt A."/>
            <person name="Yoshinaga Y."/>
            <person name="Zwiers L.-H."/>
            <person name="Turgeon B."/>
            <person name="Goodwin S."/>
            <person name="Spatafora J."/>
            <person name="Crous P."/>
            <person name="Grigoriev I."/>
        </authorList>
    </citation>
    <scope>NUCLEOTIDE SEQUENCE</scope>
    <source>
        <strain evidence="2">CBS 279.74</strain>
    </source>
</reference>
<organism evidence="2 3">
    <name type="scientific">Pleomassaria siparia CBS 279.74</name>
    <dbReference type="NCBI Taxonomy" id="1314801"/>
    <lineage>
        <taxon>Eukaryota</taxon>
        <taxon>Fungi</taxon>
        <taxon>Dikarya</taxon>
        <taxon>Ascomycota</taxon>
        <taxon>Pezizomycotina</taxon>
        <taxon>Dothideomycetes</taxon>
        <taxon>Pleosporomycetidae</taxon>
        <taxon>Pleosporales</taxon>
        <taxon>Pleomassariaceae</taxon>
        <taxon>Pleomassaria</taxon>
    </lineage>
</organism>
<feature type="region of interest" description="Disordered" evidence="1">
    <location>
        <begin position="277"/>
        <end position="299"/>
    </location>
</feature>
<feature type="compositionally biased region" description="Basic residues" evidence="1">
    <location>
        <begin position="403"/>
        <end position="412"/>
    </location>
</feature>
<feature type="region of interest" description="Disordered" evidence="1">
    <location>
        <begin position="504"/>
        <end position="620"/>
    </location>
</feature>
<feature type="compositionally biased region" description="Polar residues" evidence="1">
    <location>
        <begin position="799"/>
        <end position="825"/>
    </location>
</feature>
<protein>
    <submittedName>
        <fullName evidence="2">Uncharacterized protein</fullName>
    </submittedName>
</protein>
<feature type="compositionally biased region" description="Polar residues" evidence="1">
    <location>
        <begin position="40"/>
        <end position="49"/>
    </location>
</feature>
<gene>
    <name evidence="2" type="ORF">K504DRAFT_300135</name>
</gene>
<feature type="compositionally biased region" description="Low complexity" evidence="1">
    <location>
        <begin position="539"/>
        <end position="556"/>
    </location>
</feature>
<keyword evidence="3" id="KW-1185">Reference proteome</keyword>
<feature type="compositionally biased region" description="Polar residues" evidence="1">
    <location>
        <begin position="561"/>
        <end position="570"/>
    </location>
</feature>
<feature type="compositionally biased region" description="Basic and acidic residues" evidence="1">
    <location>
        <begin position="588"/>
        <end position="599"/>
    </location>
</feature>
<feature type="region of interest" description="Disordered" evidence="1">
    <location>
        <begin position="693"/>
        <end position="714"/>
    </location>
</feature>
<feature type="region of interest" description="Disordered" evidence="1">
    <location>
        <begin position="443"/>
        <end position="483"/>
    </location>
</feature>
<accession>A0A6G1K5W7</accession>
<name>A0A6G1K5W7_9PLEO</name>
<dbReference type="EMBL" id="MU005772">
    <property type="protein sequence ID" value="KAF2708160.1"/>
    <property type="molecule type" value="Genomic_DNA"/>
</dbReference>
<dbReference type="Proteomes" id="UP000799428">
    <property type="component" value="Unassembled WGS sequence"/>
</dbReference>
<feature type="region of interest" description="Disordered" evidence="1">
    <location>
        <begin position="726"/>
        <end position="748"/>
    </location>
</feature>
<evidence type="ECO:0000256" key="1">
    <source>
        <dbReference type="SAM" id="MobiDB-lite"/>
    </source>
</evidence>
<feature type="compositionally biased region" description="Low complexity" evidence="1">
    <location>
        <begin position="413"/>
        <end position="423"/>
    </location>
</feature>
<evidence type="ECO:0000313" key="2">
    <source>
        <dbReference type="EMBL" id="KAF2708160.1"/>
    </source>
</evidence>
<feature type="region of interest" description="Disordered" evidence="1">
    <location>
        <begin position="331"/>
        <end position="364"/>
    </location>
</feature>
<feature type="region of interest" description="Disordered" evidence="1">
    <location>
        <begin position="795"/>
        <end position="828"/>
    </location>
</feature>
<feature type="region of interest" description="Disordered" evidence="1">
    <location>
        <begin position="402"/>
        <end position="430"/>
    </location>
</feature>
<feature type="region of interest" description="Disordered" evidence="1">
    <location>
        <begin position="127"/>
        <end position="156"/>
    </location>
</feature>
<feature type="compositionally biased region" description="Low complexity" evidence="1">
    <location>
        <begin position="738"/>
        <end position="748"/>
    </location>
</feature>
<feature type="compositionally biased region" description="Polar residues" evidence="1">
    <location>
        <begin position="220"/>
        <end position="238"/>
    </location>
</feature>
<feature type="region of interest" description="Disordered" evidence="1">
    <location>
        <begin position="208"/>
        <end position="261"/>
    </location>
</feature>
<feature type="compositionally biased region" description="Polar residues" evidence="1">
    <location>
        <begin position="727"/>
        <end position="737"/>
    </location>
</feature>